<dbReference type="InterPro" id="IPR012318">
    <property type="entry name" value="HTH_CRP"/>
</dbReference>
<dbReference type="PIRSF" id="PIRSF004955">
    <property type="entry name" value="HTH_arch"/>
    <property type="match status" value="1"/>
</dbReference>
<gene>
    <name evidence="2" type="ORF">EF806_03890</name>
</gene>
<proteinExistence type="predicted"/>
<evidence type="ECO:0000259" key="1">
    <source>
        <dbReference type="SMART" id="SM00419"/>
    </source>
</evidence>
<dbReference type="Pfam" id="PF13412">
    <property type="entry name" value="HTH_24"/>
    <property type="match status" value="1"/>
</dbReference>
<feature type="domain" description="HTH crp-type" evidence="1">
    <location>
        <begin position="19"/>
        <end position="68"/>
    </location>
</feature>
<dbReference type="PANTHER" id="PTHR43704:SF2">
    <property type="entry name" value="HTH CRP-TYPE DOMAIN-CONTAINING PROTEIN"/>
    <property type="match status" value="1"/>
</dbReference>
<organism evidence="2 3">
    <name type="scientific">Methanoliparum thermophilum</name>
    <dbReference type="NCBI Taxonomy" id="2491083"/>
    <lineage>
        <taxon>Archaea</taxon>
        <taxon>Methanobacteriati</taxon>
        <taxon>Methanobacteriota</taxon>
        <taxon>Candidatus Methanoliparia</taxon>
        <taxon>Candidatus Methanoliparales</taxon>
        <taxon>Candidatus Methanoliparaceae</taxon>
        <taxon>Candidatus Methanoliparum</taxon>
    </lineage>
</organism>
<dbReference type="SMART" id="SM00419">
    <property type="entry name" value="HTH_CRP"/>
    <property type="match status" value="1"/>
</dbReference>
<protein>
    <submittedName>
        <fullName evidence="2">Winged helix-turn-helix transcriptional regulator</fullName>
    </submittedName>
</protein>
<dbReference type="InterPro" id="IPR012015">
    <property type="entry name" value="UCP_HTH_arc"/>
</dbReference>
<accession>A0A520KRV3</accession>
<dbReference type="InterPro" id="IPR057161">
    <property type="entry name" value="DUF7839"/>
</dbReference>
<dbReference type="GO" id="GO:0003677">
    <property type="term" value="F:DNA binding"/>
    <property type="evidence" value="ECO:0007669"/>
    <property type="project" value="InterPro"/>
</dbReference>
<comment type="caution">
    <text evidence="2">The sequence shown here is derived from an EMBL/GenBank/DDBJ whole genome shotgun (WGS) entry which is preliminary data.</text>
</comment>
<dbReference type="Gene3D" id="1.10.10.10">
    <property type="entry name" value="Winged helix-like DNA-binding domain superfamily/Winged helix DNA-binding domain"/>
    <property type="match status" value="1"/>
</dbReference>
<dbReference type="AlphaFoldDB" id="A0A520KRV3"/>
<evidence type="ECO:0000313" key="2">
    <source>
        <dbReference type="EMBL" id="RZN64495.1"/>
    </source>
</evidence>
<dbReference type="EMBL" id="RXIF01000006">
    <property type="protein sequence ID" value="RZN64495.1"/>
    <property type="molecule type" value="Genomic_DNA"/>
</dbReference>
<dbReference type="PANTHER" id="PTHR43704">
    <property type="entry name" value="BSR5907 PROTEIN"/>
    <property type="match status" value="1"/>
</dbReference>
<name>A0A520KRV3_METT2</name>
<dbReference type="Pfam" id="PF25211">
    <property type="entry name" value="DUF7839"/>
    <property type="match status" value="1"/>
</dbReference>
<dbReference type="InterPro" id="IPR036390">
    <property type="entry name" value="WH_DNA-bd_sf"/>
</dbReference>
<dbReference type="GO" id="GO:0006355">
    <property type="term" value="P:regulation of DNA-templated transcription"/>
    <property type="evidence" value="ECO:0007669"/>
    <property type="project" value="InterPro"/>
</dbReference>
<sequence>MPILLKNKKNSTKFQILVEIAANQPNVRQKDISEKLEITPQAVSEYIKEMIKEGLIYSPSKGRYKITKEGTDYIISSLNDLKAYTKEILDNIVKTIAISPAIASYDIKKGDKVGLYMKKGMLYAGRDVDGGATGVAVCYALNGEDVGISEIKGIIKMDIKEVTILQVPSIKDGGSRRVDYKKLENFVKDKDFISAYDLESYVSLKKINANINSFFGSIASVCDAAEHGLETLFVCTNDNIINIIKELNKRNLKYKVECVIYERKDI</sequence>
<evidence type="ECO:0000313" key="3">
    <source>
        <dbReference type="Proteomes" id="UP000317158"/>
    </source>
</evidence>
<dbReference type="SUPFAM" id="SSF46785">
    <property type="entry name" value="Winged helix' DNA-binding domain"/>
    <property type="match status" value="1"/>
</dbReference>
<dbReference type="Proteomes" id="UP000317158">
    <property type="component" value="Unassembled WGS sequence"/>
</dbReference>
<dbReference type="InterPro" id="IPR036388">
    <property type="entry name" value="WH-like_DNA-bd_sf"/>
</dbReference>
<reference evidence="2 3" key="1">
    <citation type="journal article" date="2019" name="Nat. Microbiol.">
        <title>Wide diversity of methane and short-chain alkane metabolisms in uncultured archaea.</title>
        <authorList>
            <person name="Borrel G."/>
            <person name="Adam P.S."/>
            <person name="McKay L.J."/>
            <person name="Chen L.X."/>
            <person name="Sierra-Garcia I.N."/>
            <person name="Sieber C.M."/>
            <person name="Letourneur Q."/>
            <person name="Ghozlane A."/>
            <person name="Andersen G.L."/>
            <person name="Li W.J."/>
            <person name="Hallam S.J."/>
            <person name="Muyzer G."/>
            <person name="de Oliveira V.M."/>
            <person name="Inskeep W.P."/>
            <person name="Banfield J.F."/>
            <person name="Gribaldo S."/>
        </authorList>
    </citation>
    <scope>NUCLEOTIDE SEQUENCE [LARGE SCALE GENOMIC DNA]</scope>
    <source>
        <strain evidence="2">NM1a</strain>
    </source>
</reference>